<evidence type="ECO:0000256" key="8">
    <source>
        <dbReference type="SAM" id="MobiDB-lite"/>
    </source>
</evidence>
<protein>
    <recommendedName>
        <fullName evidence="10">Pacifastin domain-containing protein</fullName>
    </recommendedName>
</protein>
<name>A0A8K0CBJ1_IGNLU</name>
<dbReference type="Pfam" id="PF05375">
    <property type="entry name" value="Pacifastin_I"/>
    <property type="match status" value="1"/>
</dbReference>
<feature type="region of interest" description="Disordered" evidence="8">
    <location>
        <begin position="135"/>
        <end position="158"/>
    </location>
</feature>
<keyword evidence="2" id="KW-0964">Secreted</keyword>
<dbReference type="InterPro" id="IPR036201">
    <property type="entry name" value="Pacifastin_dom_sf"/>
</dbReference>
<dbReference type="GO" id="GO:0004867">
    <property type="term" value="F:serine-type endopeptidase inhibitor activity"/>
    <property type="evidence" value="ECO:0007669"/>
    <property type="project" value="UniProtKB-UniRule"/>
</dbReference>
<comment type="caution">
    <text evidence="11">The sequence shown here is derived from an EMBL/GenBank/DDBJ whole genome shotgun (WGS) entry which is preliminary data.</text>
</comment>
<reference evidence="11" key="1">
    <citation type="submission" date="2019-08" db="EMBL/GenBank/DDBJ databases">
        <title>The genome of the North American firefly Photinus pyralis.</title>
        <authorList>
            <consortium name="Photinus pyralis genome working group"/>
            <person name="Fallon T.R."/>
            <person name="Sander Lower S.E."/>
            <person name="Weng J.-K."/>
        </authorList>
    </citation>
    <scope>NUCLEOTIDE SEQUENCE</scope>
    <source>
        <strain evidence="11">TRF0915ILg1</strain>
        <tissue evidence="11">Whole body</tissue>
    </source>
</reference>
<keyword evidence="3 7" id="KW-0646">Protease inhibitor</keyword>
<feature type="compositionally biased region" description="Basic residues" evidence="8">
    <location>
        <begin position="148"/>
        <end position="158"/>
    </location>
</feature>
<dbReference type="OrthoDB" id="10026631at2759"/>
<evidence type="ECO:0000256" key="6">
    <source>
        <dbReference type="ARBA" id="ARBA00029459"/>
    </source>
</evidence>
<comment type="subcellular location">
    <subcellularLocation>
        <location evidence="1">Secreted</location>
    </subcellularLocation>
</comment>
<evidence type="ECO:0000259" key="10">
    <source>
        <dbReference type="PROSITE" id="PS51446"/>
    </source>
</evidence>
<feature type="disulfide bond" evidence="7">
    <location>
        <begin position="25"/>
        <end position="40"/>
    </location>
</feature>
<dbReference type="InterPro" id="IPR008037">
    <property type="entry name" value="Pacifastin_dom"/>
</dbReference>
<accession>A0A8K0CBJ1</accession>
<keyword evidence="12" id="KW-1185">Reference proteome</keyword>
<proteinExistence type="inferred from homology"/>
<sequence length="205" mass="23814">MNFAVVVVLVVAVSFLETSVDATICMPFSKFKIDCDECQCSEDGTEYSCTVRKCGPFAFLNEKQDDFILKRNKPHIRTRNIEIPYINDMIPPPGHEDVQNEYLEDLIYDEINPKEKSENDKEAIDDVDLSEQNASVFDADELPESDRRKRSLMQRKPGRRFIKPDGKRFIKPDGKRFIRPDGKRNIKPHRGYVTSHRFHGTKLFK</sequence>
<feature type="domain" description="Pacifastin" evidence="10">
    <location>
        <begin position="22"/>
        <end position="57"/>
    </location>
</feature>
<feature type="signal peptide" evidence="9">
    <location>
        <begin position="1"/>
        <end position="22"/>
    </location>
</feature>
<keyword evidence="5 7" id="KW-1015">Disulfide bond</keyword>
<dbReference type="GO" id="GO:0005576">
    <property type="term" value="C:extracellular region"/>
    <property type="evidence" value="ECO:0007669"/>
    <property type="project" value="UniProtKB-SubCell"/>
</dbReference>
<evidence type="ECO:0000256" key="2">
    <source>
        <dbReference type="ARBA" id="ARBA00022525"/>
    </source>
</evidence>
<keyword evidence="9" id="KW-0732">Signal</keyword>
<evidence type="ECO:0000313" key="12">
    <source>
        <dbReference type="Proteomes" id="UP000801492"/>
    </source>
</evidence>
<comment type="caution">
    <text evidence="7">Lacks conserved residue(s) required for the propagation of feature annotation.</text>
</comment>
<evidence type="ECO:0000256" key="7">
    <source>
        <dbReference type="PROSITE-ProRule" id="PRU00776"/>
    </source>
</evidence>
<keyword evidence="4 7" id="KW-0722">Serine protease inhibitor</keyword>
<evidence type="ECO:0000256" key="5">
    <source>
        <dbReference type="ARBA" id="ARBA00023157"/>
    </source>
</evidence>
<evidence type="ECO:0000256" key="4">
    <source>
        <dbReference type="ARBA" id="ARBA00022900"/>
    </source>
</evidence>
<dbReference type="Proteomes" id="UP000801492">
    <property type="component" value="Unassembled WGS sequence"/>
</dbReference>
<evidence type="ECO:0000313" key="11">
    <source>
        <dbReference type="EMBL" id="KAF2881242.1"/>
    </source>
</evidence>
<evidence type="ECO:0000256" key="9">
    <source>
        <dbReference type="SAM" id="SignalP"/>
    </source>
</evidence>
<feature type="chain" id="PRO_5035468648" description="Pacifastin domain-containing protein" evidence="9">
    <location>
        <begin position="23"/>
        <end position="205"/>
    </location>
</feature>
<gene>
    <name evidence="11" type="ORF">ILUMI_24937</name>
</gene>
<dbReference type="AlphaFoldDB" id="A0A8K0CBJ1"/>
<dbReference type="PROSITE" id="PS51446">
    <property type="entry name" value="PACIFASTIN"/>
    <property type="match status" value="1"/>
</dbReference>
<dbReference type="EMBL" id="VTPC01090838">
    <property type="protein sequence ID" value="KAF2881242.1"/>
    <property type="molecule type" value="Genomic_DNA"/>
</dbReference>
<organism evidence="11 12">
    <name type="scientific">Ignelater luminosus</name>
    <name type="common">Cucubano</name>
    <name type="synonym">Pyrophorus luminosus</name>
    <dbReference type="NCBI Taxonomy" id="2038154"/>
    <lineage>
        <taxon>Eukaryota</taxon>
        <taxon>Metazoa</taxon>
        <taxon>Ecdysozoa</taxon>
        <taxon>Arthropoda</taxon>
        <taxon>Hexapoda</taxon>
        <taxon>Insecta</taxon>
        <taxon>Pterygota</taxon>
        <taxon>Neoptera</taxon>
        <taxon>Endopterygota</taxon>
        <taxon>Coleoptera</taxon>
        <taxon>Polyphaga</taxon>
        <taxon>Elateriformia</taxon>
        <taxon>Elateroidea</taxon>
        <taxon>Elateridae</taxon>
        <taxon>Agrypninae</taxon>
        <taxon>Pyrophorini</taxon>
        <taxon>Ignelater</taxon>
    </lineage>
</organism>
<evidence type="ECO:0000256" key="1">
    <source>
        <dbReference type="ARBA" id="ARBA00004613"/>
    </source>
</evidence>
<comment type="similarity">
    <text evidence="6 7">Belongs to the protease inhibitor I19 family.</text>
</comment>
<evidence type="ECO:0000256" key="3">
    <source>
        <dbReference type="ARBA" id="ARBA00022690"/>
    </source>
</evidence>
<dbReference type="SUPFAM" id="SSF57283">
    <property type="entry name" value="PMP inhibitors"/>
    <property type="match status" value="1"/>
</dbReference>